<dbReference type="Gene3D" id="2.40.50.40">
    <property type="match status" value="1"/>
</dbReference>
<feature type="compositionally biased region" description="Basic residues" evidence="3">
    <location>
        <begin position="48"/>
        <end position="57"/>
    </location>
</feature>
<dbReference type="InterPro" id="IPR023780">
    <property type="entry name" value="Chromo_domain"/>
</dbReference>
<sequence length="212" mass="24769">MARVKRCTGAGPKGHKTIFKVGGDGRTFYLITERGVELIRRPKEEKNRKRKISKKAKSNGWLDHCQKRKRSAYAKTKPDDGESSSSSSRIAEDSEEKKILQDSEEDSEEKKDLQDSEEEEEFITEEVLDRRWQGGFHGNWEYQVKWKGYPKPTWEPLENLSANGLFNKHLLNFLKKTGYSVDEKPDFAKTRRRKTLPVAEPDSRRMRHGRRQ</sequence>
<comment type="subcellular location">
    <subcellularLocation>
        <location evidence="1">Nucleus</location>
    </subcellularLocation>
</comment>
<evidence type="ECO:0000256" key="3">
    <source>
        <dbReference type="SAM" id="MobiDB-lite"/>
    </source>
</evidence>
<dbReference type="EMBL" id="HBHP01018964">
    <property type="protein sequence ID" value="CAD9767572.1"/>
    <property type="molecule type" value="Transcribed_RNA"/>
</dbReference>
<dbReference type="PROSITE" id="PS50013">
    <property type="entry name" value="CHROMO_2"/>
    <property type="match status" value="1"/>
</dbReference>
<feature type="region of interest" description="Disordered" evidence="3">
    <location>
        <begin position="184"/>
        <end position="212"/>
    </location>
</feature>
<evidence type="ECO:0000313" key="5">
    <source>
        <dbReference type="EMBL" id="CAD9767572.1"/>
    </source>
</evidence>
<evidence type="ECO:0000256" key="1">
    <source>
        <dbReference type="ARBA" id="ARBA00004123"/>
    </source>
</evidence>
<dbReference type="InterPro" id="IPR051219">
    <property type="entry name" value="Heterochromatin_chromo-domain"/>
</dbReference>
<dbReference type="SMART" id="SM00298">
    <property type="entry name" value="CHROMO"/>
    <property type="match status" value="1"/>
</dbReference>
<feature type="region of interest" description="Disordered" evidence="3">
    <location>
        <begin position="39"/>
        <end position="125"/>
    </location>
</feature>
<dbReference type="AlphaFoldDB" id="A0A7S2TRY6"/>
<reference evidence="5" key="1">
    <citation type="submission" date="2021-01" db="EMBL/GenBank/DDBJ databases">
        <authorList>
            <person name="Corre E."/>
            <person name="Pelletier E."/>
            <person name="Niang G."/>
            <person name="Scheremetjew M."/>
            <person name="Finn R."/>
            <person name="Kale V."/>
            <person name="Holt S."/>
            <person name="Cochrane G."/>
            <person name="Meng A."/>
            <person name="Brown T."/>
            <person name="Cohen L."/>
        </authorList>
    </citation>
    <scope>NUCLEOTIDE SEQUENCE</scope>
    <source>
        <strain evidence="5">CCMP622</strain>
    </source>
</reference>
<organism evidence="5">
    <name type="scientific">Lotharella oceanica</name>
    <dbReference type="NCBI Taxonomy" id="641309"/>
    <lineage>
        <taxon>Eukaryota</taxon>
        <taxon>Sar</taxon>
        <taxon>Rhizaria</taxon>
        <taxon>Cercozoa</taxon>
        <taxon>Chlorarachniophyceae</taxon>
        <taxon>Lotharella</taxon>
    </lineage>
</organism>
<dbReference type="Pfam" id="PF00385">
    <property type="entry name" value="Chromo"/>
    <property type="match status" value="1"/>
</dbReference>
<evidence type="ECO:0000259" key="4">
    <source>
        <dbReference type="PROSITE" id="PS50013"/>
    </source>
</evidence>
<keyword evidence="2" id="KW-0539">Nucleus</keyword>
<feature type="domain" description="Chromo" evidence="4">
    <location>
        <begin position="122"/>
        <end position="176"/>
    </location>
</feature>
<evidence type="ECO:0000256" key="2">
    <source>
        <dbReference type="ARBA" id="ARBA00023242"/>
    </source>
</evidence>
<feature type="compositionally biased region" description="Acidic residues" evidence="3">
    <location>
        <begin position="115"/>
        <end position="125"/>
    </location>
</feature>
<dbReference type="PANTHER" id="PTHR22812">
    <property type="entry name" value="CHROMOBOX PROTEIN"/>
    <property type="match status" value="1"/>
</dbReference>
<dbReference type="GO" id="GO:0005634">
    <property type="term" value="C:nucleus"/>
    <property type="evidence" value="ECO:0007669"/>
    <property type="project" value="UniProtKB-SubCell"/>
</dbReference>
<gene>
    <name evidence="5" type="ORF">LSP00402_LOCUS11777</name>
</gene>
<dbReference type="InterPro" id="IPR000953">
    <property type="entry name" value="Chromo/chromo_shadow_dom"/>
</dbReference>
<feature type="compositionally biased region" description="Basic and acidic residues" evidence="3">
    <location>
        <begin position="90"/>
        <end position="101"/>
    </location>
</feature>
<dbReference type="SUPFAM" id="SSF54160">
    <property type="entry name" value="Chromo domain-like"/>
    <property type="match status" value="1"/>
</dbReference>
<dbReference type="InterPro" id="IPR016197">
    <property type="entry name" value="Chromo-like_dom_sf"/>
</dbReference>
<proteinExistence type="predicted"/>
<name>A0A7S2TRY6_9EUKA</name>
<accession>A0A7S2TRY6</accession>
<protein>
    <recommendedName>
        <fullName evidence="4">Chromo domain-containing protein</fullName>
    </recommendedName>
</protein>